<evidence type="ECO:0000313" key="3">
    <source>
        <dbReference type="Proteomes" id="UP000613512"/>
    </source>
</evidence>
<sequence length="111" mass="13150">MDDYFFLMVTGMIIYYVQKQNKYVVVYEAGEEDITTSQQMFWLLKNNHLNPKYSAPIDWISTMTFHNSPITITISVLEKDVGKAQNLIMNYNTEQRKLERNIVNERNKTTM</sequence>
<evidence type="ECO:0000256" key="1">
    <source>
        <dbReference type="SAM" id="Coils"/>
    </source>
</evidence>
<protein>
    <submittedName>
        <fullName evidence="2">Uncharacterized protein</fullName>
    </submittedName>
</protein>
<reference evidence="2" key="1">
    <citation type="journal article" date="2014" name="Int. J. Syst. Evol. Microbiol.">
        <title>Complete genome sequence of Corynebacterium casei LMG S-19264T (=DSM 44701T), isolated from a smear-ripened cheese.</title>
        <authorList>
            <consortium name="US DOE Joint Genome Institute (JGI-PGF)"/>
            <person name="Walter F."/>
            <person name="Albersmeier A."/>
            <person name="Kalinowski J."/>
            <person name="Ruckert C."/>
        </authorList>
    </citation>
    <scope>NUCLEOTIDE SEQUENCE</scope>
    <source>
        <strain evidence="2">CGMCC 1.12408</strain>
    </source>
</reference>
<name>A0A916S3U2_9BACI</name>
<feature type="coiled-coil region" evidence="1">
    <location>
        <begin position="81"/>
        <end position="108"/>
    </location>
</feature>
<dbReference type="EMBL" id="BMEY01000011">
    <property type="protein sequence ID" value="GGA79605.1"/>
    <property type="molecule type" value="Genomic_DNA"/>
</dbReference>
<organism evidence="2 3">
    <name type="scientific">Ornithinibacillus halotolerans</name>
    <dbReference type="NCBI Taxonomy" id="1274357"/>
    <lineage>
        <taxon>Bacteria</taxon>
        <taxon>Bacillati</taxon>
        <taxon>Bacillota</taxon>
        <taxon>Bacilli</taxon>
        <taxon>Bacillales</taxon>
        <taxon>Bacillaceae</taxon>
        <taxon>Ornithinibacillus</taxon>
    </lineage>
</organism>
<evidence type="ECO:0000313" key="2">
    <source>
        <dbReference type="EMBL" id="GGA79605.1"/>
    </source>
</evidence>
<dbReference type="Proteomes" id="UP000613512">
    <property type="component" value="Unassembled WGS sequence"/>
</dbReference>
<keyword evidence="1" id="KW-0175">Coiled coil</keyword>
<accession>A0A916S3U2</accession>
<comment type="caution">
    <text evidence="2">The sequence shown here is derived from an EMBL/GenBank/DDBJ whole genome shotgun (WGS) entry which is preliminary data.</text>
</comment>
<proteinExistence type="predicted"/>
<keyword evidence="3" id="KW-1185">Reference proteome</keyword>
<gene>
    <name evidence="2" type="ORF">GCM10008025_23760</name>
</gene>
<reference evidence="2" key="2">
    <citation type="submission" date="2020-09" db="EMBL/GenBank/DDBJ databases">
        <authorList>
            <person name="Sun Q."/>
            <person name="Zhou Y."/>
        </authorList>
    </citation>
    <scope>NUCLEOTIDE SEQUENCE</scope>
    <source>
        <strain evidence="2">CGMCC 1.12408</strain>
    </source>
</reference>
<dbReference type="AlphaFoldDB" id="A0A916S3U2"/>